<dbReference type="RefSeq" id="WP_126700568.1">
    <property type="nucleotide sequence ID" value="NZ_RWKW01000049.1"/>
</dbReference>
<dbReference type="Pfam" id="PF13430">
    <property type="entry name" value="DUF4112"/>
    <property type="match status" value="1"/>
</dbReference>
<keyword evidence="1" id="KW-1133">Transmembrane helix</keyword>
<proteinExistence type="predicted"/>
<organism evidence="2 3">
    <name type="scientific">Aquibium carbonis</name>
    <dbReference type="NCBI Taxonomy" id="2495581"/>
    <lineage>
        <taxon>Bacteria</taxon>
        <taxon>Pseudomonadati</taxon>
        <taxon>Pseudomonadota</taxon>
        <taxon>Alphaproteobacteria</taxon>
        <taxon>Hyphomicrobiales</taxon>
        <taxon>Phyllobacteriaceae</taxon>
        <taxon>Aquibium</taxon>
    </lineage>
</organism>
<dbReference type="InterPro" id="IPR025187">
    <property type="entry name" value="DUF4112"/>
</dbReference>
<keyword evidence="1" id="KW-0472">Membrane</keyword>
<reference evidence="2 3" key="1">
    <citation type="submission" date="2018-12" db="EMBL/GenBank/DDBJ databases">
        <title>Mesorhizobium carbonis sp. nov., isolated from coal mine water.</title>
        <authorList>
            <person name="Xin W."/>
            <person name="Xu Z."/>
            <person name="Xiang F."/>
            <person name="Zhang J."/>
            <person name="Xi L."/>
            <person name="Liu J."/>
        </authorList>
    </citation>
    <scope>NUCLEOTIDE SEQUENCE [LARGE SCALE GENOMIC DNA]</scope>
    <source>
        <strain evidence="2 3">B2.3</strain>
    </source>
</reference>
<sequence>MTAASARPGARATAFEDIEALARNLDSRWRIPGTSIRFGLDAIAGLIPGAGDLAAALVAGHIIIYGWRAGAPGHVIARMIANVAIDTVFGSVPVLGSVFDVYYKANNRNVRLLRRHFERASR</sequence>
<dbReference type="EMBL" id="RWKW01000049">
    <property type="protein sequence ID" value="RST85765.1"/>
    <property type="molecule type" value="Genomic_DNA"/>
</dbReference>
<comment type="caution">
    <text evidence="2">The sequence shown here is derived from an EMBL/GenBank/DDBJ whole genome shotgun (WGS) entry which is preliminary data.</text>
</comment>
<dbReference type="OrthoDB" id="513552at2"/>
<protein>
    <submittedName>
        <fullName evidence="2">DUF4112 domain-containing protein</fullName>
    </submittedName>
</protein>
<keyword evidence="3" id="KW-1185">Reference proteome</keyword>
<dbReference type="AlphaFoldDB" id="A0A3S0A7S3"/>
<name>A0A3S0A7S3_9HYPH</name>
<dbReference type="PANTHER" id="PTHR35519">
    <property type="entry name" value="MEMBRANE PROTEINS"/>
    <property type="match status" value="1"/>
</dbReference>
<evidence type="ECO:0000313" key="3">
    <source>
        <dbReference type="Proteomes" id="UP000278398"/>
    </source>
</evidence>
<feature type="transmembrane region" description="Helical" evidence="1">
    <location>
        <begin position="79"/>
        <end position="103"/>
    </location>
</feature>
<feature type="transmembrane region" description="Helical" evidence="1">
    <location>
        <begin position="38"/>
        <end position="67"/>
    </location>
</feature>
<dbReference type="PANTHER" id="PTHR35519:SF2">
    <property type="entry name" value="PH DOMAIN PROTEIN"/>
    <property type="match status" value="1"/>
</dbReference>
<dbReference type="Proteomes" id="UP000278398">
    <property type="component" value="Unassembled WGS sequence"/>
</dbReference>
<evidence type="ECO:0000256" key="1">
    <source>
        <dbReference type="SAM" id="Phobius"/>
    </source>
</evidence>
<keyword evidence="1" id="KW-0812">Transmembrane</keyword>
<accession>A0A3S0A7S3</accession>
<gene>
    <name evidence="2" type="ORF">EJC49_14045</name>
</gene>
<evidence type="ECO:0000313" key="2">
    <source>
        <dbReference type="EMBL" id="RST85765.1"/>
    </source>
</evidence>